<gene>
    <name evidence="1" type="ORF">PHYPA_026883</name>
</gene>
<evidence type="ECO:0000313" key="1">
    <source>
        <dbReference type="EMBL" id="PNR30567.1"/>
    </source>
</evidence>
<dbReference type="PaxDb" id="3218-PP1S12_127V6.1"/>
<reference evidence="1 3" key="2">
    <citation type="journal article" date="2018" name="Plant J.">
        <title>The Physcomitrella patens chromosome-scale assembly reveals moss genome structure and evolution.</title>
        <authorList>
            <person name="Lang D."/>
            <person name="Ullrich K.K."/>
            <person name="Murat F."/>
            <person name="Fuchs J."/>
            <person name="Jenkins J."/>
            <person name="Haas F.B."/>
            <person name="Piednoel M."/>
            <person name="Gundlach H."/>
            <person name="Van Bel M."/>
            <person name="Meyberg R."/>
            <person name="Vives C."/>
            <person name="Morata J."/>
            <person name="Symeonidi A."/>
            <person name="Hiss M."/>
            <person name="Muchero W."/>
            <person name="Kamisugi Y."/>
            <person name="Saleh O."/>
            <person name="Blanc G."/>
            <person name="Decker E.L."/>
            <person name="van Gessel N."/>
            <person name="Grimwood J."/>
            <person name="Hayes R.D."/>
            <person name="Graham S.W."/>
            <person name="Gunter L.E."/>
            <person name="McDaniel S.F."/>
            <person name="Hoernstein S.N.W."/>
            <person name="Larsson A."/>
            <person name="Li F.W."/>
            <person name="Perroud P.F."/>
            <person name="Phillips J."/>
            <person name="Ranjan P."/>
            <person name="Rokshar D.S."/>
            <person name="Rothfels C.J."/>
            <person name="Schneider L."/>
            <person name="Shu S."/>
            <person name="Stevenson D.W."/>
            <person name="Thummler F."/>
            <person name="Tillich M."/>
            <person name="Villarreal Aguilar J.C."/>
            <person name="Widiez T."/>
            <person name="Wong G.K."/>
            <person name="Wymore A."/>
            <person name="Zhang Y."/>
            <person name="Zimmer A.D."/>
            <person name="Quatrano R.S."/>
            <person name="Mayer K.F.X."/>
            <person name="Goodstein D."/>
            <person name="Casacuberta J.M."/>
            <person name="Vandepoele K."/>
            <person name="Reski R."/>
            <person name="Cuming A.C."/>
            <person name="Tuskan G.A."/>
            <person name="Maumus F."/>
            <person name="Salse J."/>
            <person name="Schmutz J."/>
            <person name="Rensing S.A."/>
        </authorList>
    </citation>
    <scope>NUCLEOTIDE SEQUENCE [LARGE SCALE GENOMIC DNA]</scope>
    <source>
        <strain evidence="2 3">cv. Gransden 2004</strain>
    </source>
</reference>
<name>A0A2K1IMR5_PHYPA</name>
<sequence length="115" mass="12507">MDGHIDVIGSGPVVAPKWRREALLAVVDGAHLWHQSTAVWSYTSSKNGSGASSADDPHMTGRVWSSKSRVLVLLTIGFRRAADASALRPRPLCPRRTWGCMPLCHVIPLPRQIGT</sequence>
<dbReference type="InParanoid" id="A0A2K1IMR5"/>
<evidence type="ECO:0000313" key="3">
    <source>
        <dbReference type="Proteomes" id="UP000006727"/>
    </source>
</evidence>
<dbReference type="Gramene" id="Pp3c22_8450V3.2">
    <property type="protein sequence ID" value="PAC:32903748.CDS.1"/>
    <property type="gene ID" value="Pp3c22_8450"/>
</dbReference>
<proteinExistence type="predicted"/>
<accession>A0A2K1IMR5</accession>
<protein>
    <submittedName>
        <fullName evidence="1 2">Uncharacterized protein</fullName>
    </submittedName>
</protein>
<dbReference type="AlphaFoldDB" id="A0A2K1IMR5"/>
<reference evidence="1 3" key="1">
    <citation type="journal article" date="2008" name="Science">
        <title>The Physcomitrella genome reveals evolutionary insights into the conquest of land by plants.</title>
        <authorList>
            <person name="Rensing S."/>
            <person name="Lang D."/>
            <person name="Zimmer A."/>
            <person name="Terry A."/>
            <person name="Salamov A."/>
            <person name="Shapiro H."/>
            <person name="Nishiyama T."/>
            <person name="Perroud P.-F."/>
            <person name="Lindquist E."/>
            <person name="Kamisugi Y."/>
            <person name="Tanahashi T."/>
            <person name="Sakakibara K."/>
            <person name="Fujita T."/>
            <person name="Oishi K."/>
            <person name="Shin-I T."/>
            <person name="Kuroki Y."/>
            <person name="Toyoda A."/>
            <person name="Suzuki Y."/>
            <person name="Hashimoto A."/>
            <person name="Yamaguchi K."/>
            <person name="Sugano A."/>
            <person name="Kohara Y."/>
            <person name="Fujiyama A."/>
            <person name="Anterola A."/>
            <person name="Aoki S."/>
            <person name="Ashton N."/>
            <person name="Barbazuk W.B."/>
            <person name="Barker E."/>
            <person name="Bennetzen J."/>
            <person name="Bezanilla M."/>
            <person name="Blankenship R."/>
            <person name="Cho S.H."/>
            <person name="Dutcher S."/>
            <person name="Estelle M."/>
            <person name="Fawcett J.A."/>
            <person name="Gundlach H."/>
            <person name="Hanada K."/>
            <person name="Heyl A."/>
            <person name="Hicks K.A."/>
            <person name="Hugh J."/>
            <person name="Lohr M."/>
            <person name="Mayer K."/>
            <person name="Melkozernov A."/>
            <person name="Murata T."/>
            <person name="Nelson D."/>
            <person name="Pils B."/>
            <person name="Prigge M."/>
            <person name="Reiss B."/>
            <person name="Renner T."/>
            <person name="Rombauts S."/>
            <person name="Rushton P."/>
            <person name="Sanderfoot A."/>
            <person name="Schween G."/>
            <person name="Shiu S.-H."/>
            <person name="Stueber K."/>
            <person name="Theodoulou F.L."/>
            <person name="Tu H."/>
            <person name="Van de Peer Y."/>
            <person name="Verrier P.J."/>
            <person name="Waters E."/>
            <person name="Wood A."/>
            <person name="Yang L."/>
            <person name="Cove D."/>
            <person name="Cuming A."/>
            <person name="Hasebe M."/>
            <person name="Lucas S."/>
            <person name="Mishler D.B."/>
            <person name="Reski R."/>
            <person name="Grigoriev I."/>
            <person name="Quatrano R.S."/>
            <person name="Boore J.L."/>
        </authorList>
    </citation>
    <scope>NUCLEOTIDE SEQUENCE [LARGE SCALE GENOMIC DNA]</scope>
    <source>
        <strain evidence="2 3">cv. Gransden 2004</strain>
    </source>
</reference>
<reference evidence="2" key="3">
    <citation type="submission" date="2020-12" db="UniProtKB">
        <authorList>
            <consortium name="EnsemblPlants"/>
        </authorList>
    </citation>
    <scope>IDENTIFICATION</scope>
</reference>
<dbReference type="Gramene" id="Pp3c22_8450V3.1">
    <property type="protein sequence ID" value="PAC:32903747.CDS.1"/>
    <property type="gene ID" value="Pp3c22_8450"/>
</dbReference>
<keyword evidence="3" id="KW-1185">Reference proteome</keyword>
<dbReference type="EMBL" id="ABEU02000022">
    <property type="protein sequence ID" value="PNR30567.1"/>
    <property type="molecule type" value="Genomic_DNA"/>
</dbReference>
<dbReference type="Proteomes" id="UP000006727">
    <property type="component" value="Chromosome 22"/>
</dbReference>
<organism evidence="1">
    <name type="scientific">Physcomitrium patens</name>
    <name type="common">Spreading-leaved earth moss</name>
    <name type="synonym">Physcomitrella patens</name>
    <dbReference type="NCBI Taxonomy" id="3218"/>
    <lineage>
        <taxon>Eukaryota</taxon>
        <taxon>Viridiplantae</taxon>
        <taxon>Streptophyta</taxon>
        <taxon>Embryophyta</taxon>
        <taxon>Bryophyta</taxon>
        <taxon>Bryophytina</taxon>
        <taxon>Bryopsida</taxon>
        <taxon>Funariidae</taxon>
        <taxon>Funariales</taxon>
        <taxon>Funariaceae</taxon>
        <taxon>Physcomitrium</taxon>
    </lineage>
</organism>
<evidence type="ECO:0000313" key="2">
    <source>
        <dbReference type="EnsemblPlants" id="PAC:32903747.CDS.1"/>
    </source>
</evidence>
<dbReference type="EnsemblPlants" id="Pp3c22_8450V3.1">
    <property type="protein sequence ID" value="PAC:32903747.CDS.1"/>
    <property type="gene ID" value="Pp3c22_8450"/>
</dbReference>
<dbReference type="EnsemblPlants" id="Pp3c22_8450V3.2">
    <property type="protein sequence ID" value="PAC:32903748.CDS.1"/>
    <property type="gene ID" value="Pp3c22_8450"/>
</dbReference>